<dbReference type="InterPro" id="IPR010260">
    <property type="entry name" value="AlpA"/>
</dbReference>
<name>A0ABV1LF31_9BURK</name>
<protein>
    <submittedName>
        <fullName evidence="1">AlpA family transcriptional regulator</fullName>
    </submittedName>
</protein>
<organism evidence="1 2">
    <name type="scientific">Paraburkholderia acidicola</name>
    <dbReference type="NCBI Taxonomy" id="1912599"/>
    <lineage>
        <taxon>Bacteria</taxon>
        <taxon>Pseudomonadati</taxon>
        <taxon>Pseudomonadota</taxon>
        <taxon>Betaproteobacteria</taxon>
        <taxon>Burkholderiales</taxon>
        <taxon>Burkholderiaceae</taxon>
        <taxon>Paraburkholderia</taxon>
    </lineage>
</organism>
<gene>
    <name evidence="1" type="ORF">N0A02_00650</name>
</gene>
<dbReference type="PANTHER" id="PTHR36154:SF1">
    <property type="entry name" value="DNA-BINDING TRANSCRIPTIONAL ACTIVATOR ALPA"/>
    <property type="match status" value="1"/>
</dbReference>
<dbReference type="InterPro" id="IPR052931">
    <property type="entry name" value="Prophage_regulatory_activator"/>
</dbReference>
<dbReference type="RefSeq" id="WP_349540864.1">
    <property type="nucleotide sequence ID" value="NZ_JAOALG010000001.1"/>
</dbReference>
<dbReference type="EMBL" id="JAOALG010000001">
    <property type="protein sequence ID" value="MEQ5837947.1"/>
    <property type="molecule type" value="Genomic_DNA"/>
</dbReference>
<dbReference type="PANTHER" id="PTHR36154">
    <property type="entry name" value="DNA-BINDING TRANSCRIPTIONAL ACTIVATOR ALPA"/>
    <property type="match status" value="1"/>
</dbReference>
<keyword evidence="2" id="KW-1185">Reference proteome</keyword>
<evidence type="ECO:0000313" key="1">
    <source>
        <dbReference type="EMBL" id="MEQ5837947.1"/>
    </source>
</evidence>
<dbReference type="Proteomes" id="UP001469089">
    <property type="component" value="Unassembled WGS sequence"/>
</dbReference>
<sequence>MTSKQHITDDVSADQRKHAITILRRKAVEKITGLSRSTIYAGILDGTFPPPVKLTSNSVGWLSDEIQAWVQDKIDRRK</sequence>
<comment type="caution">
    <text evidence="1">The sequence shown here is derived from an EMBL/GenBank/DDBJ whole genome shotgun (WGS) entry which is preliminary data.</text>
</comment>
<evidence type="ECO:0000313" key="2">
    <source>
        <dbReference type="Proteomes" id="UP001469089"/>
    </source>
</evidence>
<reference evidence="1 2" key="1">
    <citation type="journal article" date="2024" name="Chem. Sci.">
        <title>Discovery of a lagriamide polyketide by integrated genome mining, isotopic labeling, and untargeted metabolomics.</title>
        <authorList>
            <person name="Fergusson C.H."/>
            <person name="Saulog J."/>
            <person name="Paulo B.S."/>
            <person name="Wilson D.M."/>
            <person name="Liu D.Y."/>
            <person name="Morehouse N.J."/>
            <person name="Waterworth S."/>
            <person name="Barkei J."/>
            <person name="Gray C.A."/>
            <person name="Kwan J.C."/>
            <person name="Eustaquio A.S."/>
            <person name="Linington R.G."/>
        </authorList>
    </citation>
    <scope>NUCLEOTIDE SEQUENCE [LARGE SCALE GENOMIC DNA]</scope>
    <source>
        <strain evidence="1 2">RL17-338-BIF-B</strain>
    </source>
</reference>
<proteinExistence type="predicted"/>
<dbReference type="Gene3D" id="1.10.238.160">
    <property type="match status" value="1"/>
</dbReference>
<dbReference type="Pfam" id="PF05930">
    <property type="entry name" value="Phage_AlpA"/>
    <property type="match status" value="1"/>
</dbReference>
<accession>A0ABV1LF31</accession>